<protein>
    <recommendedName>
        <fullName evidence="1">Competence protein CoiA nuclease-like domain-containing protein</fullName>
    </recommendedName>
</protein>
<proteinExistence type="predicted"/>
<evidence type="ECO:0000259" key="1">
    <source>
        <dbReference type="Pfam" id="PF06054"/>
    </source>
</evidence>
<dbReference type="RefSeq" id="WP_230036098.1">
    <property type="nucleotide sequence ID" value="NZ_JAJJMM010000001.1"/>
</dbReference>
<accession>A0ABS8MDY2</accession>
<feature type="domain" description="Competence protein CoiA nuclease-like" evidence="1">
    <location>
        <begin position="68"/>
        <end position="157"/>
    </location>
</feature>
<gene>
    <name evidence="2" type="ORF">LNP81_12025</name>
</gene>
<reference evidence="2" key="1">
    <citation type="submission" date="2021-11" db="EMBL/GenBank/DDBJ databases">
        <title>Description of novel Flavobacterium species.</title>
        <authorList>
            <person name="Saticioglu I.B."/>
            <person name="Ay H."/>
            <person name="Altun S."/>
            <person name="Duman M."/>
        </authorList>
    </citation>
    <scope>NUCLEOTIDE SEQUENCE</scope>
    <source>
        <strain evidence="2">F-30</strain>
    </source>
</reference>
<dbReference type="Proteomes" id="UP001430679">
    <property type="component" value="Unassembled WGS sequence"/>
</dbReference>
<keyword evidence="3" id="KW-1185">Reference proteome</keyword>
<name>A0ABS8MDY2_9FLAO</name>
<dbReference type="InterPro" id="IPR010330">
    <property type="entry name" value="CoiA_nuc"/>
</dbReference>
<comment type="caution">
    <text evidence="2">The sequence shown here is derived from an EMBL/GenBank/DDBJ whole genome shotgun (WGS) entry which is preliminary data.</text>
</comment>
<organism evidence="2 3">
    <name type="scientific">Flavobacterium piscisymbiosum</name>
    <dbReference type="NCBI Taxonomy" id="2893753"/>
    <lineage>
        <taxon>Bacteria</taxon>
        <taxon>Pseudomonadati</taxon>
        <taxon>Bacteroidota</taxon>
        <taxon>Flavobacteriia</taxon>
        <taxon>Flavobacteriales</taxon>
        <taxon>Flavobacteriaceae</taxon>
        <taxon>Flavobacterium</taxon>
    </lineage>
</organism>
<sequence length="238" mass="27658">MSDFAVTIDGEFLDSNFFDDDSWNDFKKNYEIGKIKMLCCDANAIPKTSMRFTRFFAHQNGECATAPETVWHKTAKKFIINQLSKKGITAVEEKIGPDWIADIYFESDDKKYAIEIQRSPQTLQTYLERQEKYNNSGVEAIWLLKHPRYKTVTKAIYHYILKNDYNNKFPSGGIMPSIKSLPVFYIDEVDFRIKGVGKFDHSVPNFISALVENKMIFDRWWKLTDTGEVNNLTNYAPI</sequence>
<evidence type="ECO:0000313" key="2">
    <source>
        <dbReference type="EMBL" id="MCC9063715.1"/>
    </source>
</evidence>
<dbReference type="EMBL" id="JAJJMM010000001">
    <property type="protein sequence ID" value="MCC9063715.1"/>
    <property type="molecule type" value="Genomic_DNA"/>
</dbReference>
<evidence type="ECO:0000313" key="3">
    <source>
        <dbReference type="Proteomes" id="UP001430679"/>
    </source>
</evidence>
<dbReference type="Pfam" id="PF06054">
    <property type="entry name" value="CoiA_nuc"/>
    <property type="match status" value="1"/>
</dbReference>